<evidence type="ECO:0000256" key="1">
    <source>
        <dbReference type="ARBA" id="ARBA00004370"/>
    </source>
</evidence>
<evidence type="ECO:0000313" key="13">
    <source>
        <dbReference type="Proteomes" id="UP000036987"/>
    </source>
</evidence>
<proteinExistence type="inferred from homology"/>
<dbReference type="Proteomes" id="UP000036987">
    <property type="component" value="Unassembled WGS sequence"/>
</dbReference>
<dbReference type="GO" id="GO:0008289">
    <property type="term" value="F:lipid binding"/>
    <property type="evidence" value="ECO:0007669"/>
    <property type="project" value="UniProtKB-KW"/>
</dbReference>
<dbReference type="PANTHER" id="PTHR45932">
    <property type="entry name" value="PATELLIN-1"/>
    <property type="match status" value="1"/>
</dbReference>
<keyword evidence="5" id="KW-0963">Cytoplasm</keyword>
<dbReference type="OMA" id="HCYDKVG"/>
<evidence type="ECO:0000256" key="4">
    <source>
        <dbReference type="ARBA" id="ARBA00022448"/>
    </source>
</evidence>
<dbReference type="InterPro" id="IPR011074">
    <property type="entry name" value="CRAL/TRIO_N_dom"/>
</dbReference>
<dbReference type="CDD" id="cd00170">
    <property type="entry name" value="SEC14"/>
    <property type="match status" value="1"/>
</dbReference>
<dbReference type="PROSITE" id="PS50191">
    <property type="entry name" value="CRAL_TRIO"/>
    <property type="match status" value="1"/>
</dbReference>
<evidence type="ECO:0000256" key="5">
    <source>
        <dbReference type="ARBA" id="ARBA00022490"/>
    </source>
</evidence>
<evidence type="ECO:0000259" key="11">
    <source>
        <dbReference type="PROSITE" id="PS50866"/>
    </source>
</evidence>
<dbReference type="Pfam" id="PF03765">
    <property type="entry name" value="CRAL_TRIO_N"/>
    <property type="match status" value="1"/>
</dbReference>
<comment type="caution">
    <text evidence="12">The sequence shown here is derived from an EMBL/GenBank/DDBJ whole genome shotgun (WGS) entry which is preliminary data.</text>
</comment>
<protein>
    <submittedName>
        <fullName evidence="12">Phosphatidylinositol transfer protein SFH5</fullName>
    </submittedName>
</protein>
<dbReference type="SUPFAM" id="SSF101576">
    <property type="entry name" value="Supernatant protein factor (SPF), C-terminal domain"/>
    <property type="match status" value="1"/>
</dbReference>
<evidence type="ECO:0000256" key="7">
    <source>
        <dbReference type="ARBA" id="ARBA00023121"/>
    </source>
</evidence>
<dbReference type="OrthoDB" id="75724at2759"/>
<dbReference type="InterPro" id="IPR036273">
    <property type="entry name" value="CRAL/TRIO_N_dom_sf"/>
</dbReference>
<gene>
    <name evidence="12" type="ORF">ZOSMA_92G00040</name>
</gene>
<dbReference type="InterPro" id="IPR036865">
    <property type="entry name" value="CRAL-TRIO_dom_sf"/>
</dbReference>
<reference evidence="13" key="1">
    <citation type="journal article" date="2016" name="Nature">
        <title>The genome of the seagrass Zostera marina reveals angiosperm adaptation to the sea.</title>
        <authorList>
            <person name="Olsen J.L."/>
            <person name="Rouze P."/>
            <person name="Verhelst B."/>
            <person name="Lin Y.-C."/>
            <person name="Bayer T."/>
            <person name="Collen J."/>
            <person name="Dattolo E."/>
            <person name="De Paoli E."/>
            <person name="Dittami S."/>
            <person name="Maumus F."/>
            <person name="Michel G."/>
            <person name="Kersting A."/>
            <person name="Lauritano C."/>
            <person name="Lohaus R."/>
            <person name="Toepel M."/>
            <person name="Tonon T."/>
            <person name="Vanneste K."/>
            <person name="Amirebrahimi M."/>
            <person name="Brakel J."/>
            <person name="Bostroem C."/>
            <person name="Chovatia M."/>
            <person name="Grimwood J."/>
            <person name="Jenkins J.W."/>
            <person name="Jueterbock A."/>
            <person name="Mraz A."/>
            <person name="Stam W.T."/>
            <person name="Tice H."/>
            <person name="Bornberg-Bauer E."/>
            <person name="Green P.J."/>
            <person name="Pearson G.A."/>
            <person name="Procaccini G."/>
            <person name="Duarte C.M."/>
            <person name="Schmutz J."/>
            <person name="Reusch T.B.H."/>
            <person name="Van de Peer Y."/>
        </authorList>
    </citation>
    <scope>NUCLEOTIDE SEQUENCE [LARGE SCALE GENOMIC DNA]</scope>
    <source>
        <strain evidence="13">cv. Finnish</strain>
    </source>
</reference>
<dbReference type="Pfam" id="PF25099">
    <property type="entry name" value="GOLD_PATL1_C"/>
    <property type="match status" value="1"/>
</dbReference>
<evidence type="ECO:0000256" key="2">
    <source>
        <dbReference type="ARBA" id="ARBA00004496"/>
    </source>
</evidence>
<comment type="similarity">
    <text evidence="3">Belongs to the patellin family.</text>
</comment>
<dbReference type="InterPro" id="IPR056794">
    <property type="entry name" value="PATL1-6_C_GOLD"/>
</dbReference>
<dbReference type="AlphaFoldDB" id="A0A0K9NJ61"/>
<keyword evidence="13" id="KW-1185">Reference proteome</keyword>
<accession>A0A0K9NJ61</accession>
<keyword evidence="8" id="KW-0472">Membrane</keyword>
<evidence type="ECO:0000256" key="8">
    <source>
        <dbReference type="ARBA" id="ARBA00023136"/>
    </source>
</evidence>
<sequence length="418" mass="46819">MEVTTGVALSPKVPSKKNLVTSLMGTIATTLLRTTSFKEDSYSVSTLKSTEQKALSSLKHLLSSSSDSLSIWGISLLSGDERSDVILLKFLRARDFNPVHAHAMLLRCLEWRKDFETDVILDEDLVGMKELEGVVAYMYGIDRVGHPVCYNAYGVFKDAETYDRVFGDDEKLKRFLRWRVQVMERGIDLLQFKPGGINSIIQVTDLKDMPKSELRVASKQILSLFQDNYPEMVARKIFVNVPWYFTTLYSMFSPFLTQRTKSKFVIAKEGNVAETLYRFIRPEFVPIQYGGLSRPGDLQKGQPKPASEFTVKGGEKVNLEIDGIDGGATITWDLVVGGWELEYSAEYIPSAVGGYTIAIKKTTRMSAGDDPIHNAYTSKETGKMVLSIDNTGSRRKKVAAYRYFVRKPTTAAAVSDIV</sequence>
<keyword evidence="6" id="KW-0132">Cell division</keyword>
<evidence type="ECO:0000256" key="9">
    <source>
        <dbReference type="ARBA" id="ARBA00023306"/>
    </source>
</evidence>
<keyword evidence="7" id="KW-0446">Lipid-binding</keyword>
<dbReference type="STRING" id="29655.A0A0K9NJ61"/>
<organism evidence="12 13">
    <name type="scientific">Zostera marina</name>
    <name type="common">Eelgrass</name>
    <dbReference type="NCBI Taxonomy" id="29655"/>
    <lineage>
        <taxon>Eukaryota</taxon>
        <taxon>Viridiplantae</taxon>
        <taxon>Streptophyta</taxon>
        <taxon>Embryophyta</taxon>
        <taxon>Tracheophyta</taxon>
        <taxon>Spermatophyta</taxon>
        <taxon>Magnoliopsida</taxon>
        <taxon>Liliopsida</taxon>
        <taxon>Zosteraceae</taxon>
        <taxon>Zostera</taxon>
    </lineage>
</organism>
<evidence type="ECO:0000313" key="12">
    <source>
        <dbReference type="EMBL" id="KMZ56648.1"/>
    </source>
</evidence>
<dbReference type="SMART" id="SM01100">
    <property type="entry name" value="CRAL_TRIO_N"/>
    <property type="match status" value="1"/>
</dbReference>
<dbReference type="GO" id="GO:0005737">
    <property type="term" value="C:cytoplasm"/>
    <property type="evidence" value="ECO:0007669"/>
    <property type="project" value="UniProtKB-SubCell"/>
</dbReference>
<evidence type="ECO:0000256" key="6">
    <source>
        <dbReference type="ARBA" id="ARBA00022618"/>
    </source>
</evidence>
<dbReference type="EMBL" id="LFYR01002147">
    <property type="protein sequence ID" value="KMZ56648.1"/>
    <property type="molecule type" value="Genomic_DNA"/>
</dbReference>
<keyword evidence="4" id="KW-0813">Transport</keyword>
<evidence type="ECO:0000259" key="10">
    <source>
        <dbReference type="PROSITE" id="PS50191"/>
    </source>
</evidence>
<dbReference type="GO" id="GO:0016020">
    <property type="term" value="C:membrane"/>
    <property type="evidence" value="ECO:0007669"/>
    <property type="project" value="UniProtKB-SubCell"/>
</dbReference>
<evidence type="ECO:0000256" key="3">
    <source>
        <dbReference type="ARBA" id="ARBA00007155"/>
    </source>
</evidence>
<dbReference type="SUPFAM" id="SSF52087">
    <property type="entry name" value="CRAL/TRIO domain"/>
    <property type="match status" value="1"/>
</dbReference>
<dbReference type="SUPFAM" id="SSF46938">
    <property type="entry name" value="CRAL/TRIO N-terminal domain"/>
    <property type="match status" value="1"/>
</dbReference>
<dbReference type="PANTHER" id="PTHR45932:SF4">
    <property type="entry name" value="PATELLIN-6"/>
    <property type="match status" value="1"/>
</dbReference>
<dbReference type="InterPro" id="IPR044834">
    <property type="entry name" value="PATL"/>
</dbReference>
<dbReference type="PROSITE" id="PS50866">
    <property type="entry name" value="GOLD"/>
    <property type="match status" value="1"/>
</dbReference>
<comment type="subcellular location">
    <subcellularLocation>
        <location evidence="2">Cytoplasm</location>
    </subcellularLocation>
    <subcellularLocation>
        <location evidence="1">Membrane</location>
    </subcellularLocation>
</comment>
<name>A0A0K9NJ61_ZOSMR</name>
<feature type="domain" description="CRAL-TRIO" evidence="10">
    <location>
        <begin position="122"/>
        <end position="297"/>
    </location>
</feature>
<dbReference type="InterPro" id="IPR036598">
    <property type="entry name" value="GOLD_dom_sf"/>
</dbReference>
<dbReference type="Pfam" id="PF00650">
    <property type="entry name" value="CRAL_TRIO"/>
    <property type="match status" value="1"/>
</dbReference>
<feature type="domain" description="GOLD" evidence="11">
    <location>
        <begin position="273"/>
        <end position="407"/>
    </location>
</feature>
<dbReference type="InterPro" id="IPR009038">
    <property type="entry name" value="GOLD_dom"/>
</dbReference>
<dbReference type="Gene3D" id="3.40.525.10">
    <property type="entry name" value="CRAL-TRIO lipid binding domain"/>
    <property type="match status" value="1"/>
</dbReference>
<dbReference type="SMART" id="SM00516">
    <property type="entry name" value="SEC14"/>
    <property type="match status" value="1"/>
</dbReference>
<keyword evidence="9" id="KW-0131">Cell cycle</keyword>
<dbReference type="GO" id="GO:0051301">
    <property type="term" value="P:cell division"/>
    <property type="evidence" value="ECO:0007669"/>
    <property type="project" value="UniProtKB-KW"/>
</dbReference>
<dbReference type="InterPro" id="IPR001251">
    <property type="entry name" value="CRAL-TRIO_dom"/>
</dbReference>